<feature type="chain" id="PRO_5022277626" description="Cytochrome f" evidence="17">
    <location>
        <begin position="34"/>
        <end position="317"/>
    </location>
</feature>
<dbReference type="PRINTS" id="PR00610">
    <property type="entry name" value="CYTOCHROMEF"/>
</dbReference>
<dbReference type="InterPro" id="IPR024058">
    <property type="entry name" value="Cyt-f_TM"/>
</dbReference>
<comment type="similarity">
    <text evidence="2 17">Belongs to the cytochrome f family.</text>
</comment>
<evidence type="ECO:0000256" key="1">
    <source>
        <dbReference type="ARBA" id="ARBA00003068"/>
    </source>
</evidence>
<feature type="binding site" description="axial binding residue" evidence="17 18">
    <location>
        <position position="34"/>
    </location>
    <ligand>
        <name>heme</name>
        <dbReference type="ChEBI" id="CHEBI:30413"/>
    </ligand>
    <ligandPart>
        <name>Fe</name>
        <dbReference type="ChEBI" id="CHEBI:18248"/>
    </ligandPart>
</feature>
<evidence type="ECO:0000313" key="20">
    <source>
        <dbReference type="EMBL" id="QDH81725.1"/>
    </source>
</evidence>
<keyword evidence="20" id="KW-0934">Plastid</keyword>
<dbReference type="EMBL" id="MK561359">
    <property type="protein sequence ID" value="QDH81725.1"/>
    <property type="molecule type" value="Genomic_DNA"/>
</dbReference>
<evidence type="ECO:0000256" key="3">
    <source>
        <dbReference type="ARBA" id="ARBA00013528"/>
    </source>
</evidence>
<evidence type="ECO:0000256" key="6">
    <source>
        <dbReference type="ARBA" id="ARBA00022617"/>
    </source>
</evidence>
<feature type="signal peptide" evidence="17">
    <location>
        <begin position="1"/>
        <end position="33"/>
    </location>
</feature>
<evidence type="ECO:0000256" key="18">
    <source>
        <dbReference type="PIRSR" id="PIRSR602325-50"/>
    </source>
</evidence>
<protein>
    <recommendedName>
        <fullName evidence="3 17">Cytochrome f</fullName>
    </recommendedName>
</protein>
<keyword evidence="7 17" id="KW-0812">Transmembrane</keyword>
<dbReference type="Pfam" id="PF16639">
    <property type="entry name" value="Apocytochr_F_N"/>
    <property type="match status" value="1"/>
</dbReference>
<evidence type="ECO:0000256" key="2">
    <source>
        <dbReference type="ARBA" id="ARBA00008923"/>
    </source>
</evidence>
<dbReference type="PANTHER" id="PTHR33288:SF10">
    <property type="entry name" value="CYTOCHROME F"/>
    <property type="match status" value="1"/>
</dbReference>
<dbReference type="InterPro" id="IPR002325">
    <property type="entry name" value="Cyt_f"/>
</dbReference>
<evidence type="ECO:0000256" key="5">
    <source>
        <dbReference type="ARBA" id="ARBA00022531"/>
    </source>
</evidence>
<dbReference type="FunFam" id="2.60.40.830:FF:000001">
    <property type="entry name" value="Cytochrome f"/>
    <property type="match status" value="1"/>
</dbReference>
<evidence type="ECO:0000256" key="8">
    <source>
        <dbReference type="ARBA" id="ARBA00022723"/>
    </source>
</evidence>
<evidence type="ECO:0000256" key="4">
    <source>
        <dbReference type="ARBA" id="ARBA00022448"/>
    </source>
</evidence>
<dbReference type="InterPro" id="IPR036826">
    <property type="entry name" value="Cyt_f_lg_dom_sf"/>
</dbReference>
<keyword evidence="13 17" id="KW-0793">Thylakoid</keyword>
<keyword evidence="8 17" id="KW-0479">Metal-binding</keyword>
<evidence type="ECO:0000256" key="17">
    <source>
        <dbReference type="HAMAP-Rule" id="MF_00610"/>
    </source>
</evidence>
<dbReference type="Gene3D" id="2.40.50.100">
    <property type="match status" value="1"/>
</dbReference>
<geneLocation type="chloroplast" evidence="20"/>
<comment type="subunit">
    <text evidence="15 17">The 4 large subunits of the cytochrome b6-f complex are cytochrome b6, subunit IV (17 kDa polypeptide, PetD), cytochrome f and the Rieske protein, while the 4 small subunits are PetG, PetL, PetM and PetN. The complex functions as a dimer.</text>
</comment>
<keyword evidence="12 17" id="KW-0408">Iron</keyword>
<dbReference type="GO" id="GO:0005506">
    <property type="term" value="F:iron ion binding"/>
    <property type="evidence" value="ECO:0007669"/>
    <property type="project" value="InterPro"/>
</dbReference>
<dbReference type="Pfam" id="PF01333">
    <property type="entry name" value="Apocytochr_F_C"/>
    <property type="match status" value="1"/>
</dbReference>
<dbReference type="SUPFAM" id="SSF51246">
    <property type="entry name" value="Rudiment single hybrid motif"/>
    <property type="match status" value="1"/>
</dbReference>
<dbReference type="PROSITE" id="PS51010">
    <property type="entry name" value="CYTF"/>
    <property type="match status" value="1"/>
</dbReference>
<dbReference type="HAMAP" id="MF_00610">
    <property type="entry name" value="Cytb6_f_cytF"/>
    <property type="match status" value="1"/>
</dbReference>
<dbReference type="GO" id="GO:0015979">
    <property type="term" value="P:photosynthesis"/>
    <property type="evidence" value="ECO:0007669"/>
    <property type="project" value="UniProtKB-UniRule"/>
</dbReference>
<keyword evidence="14 17" id="KW-0472">Membrane</keyword>
<evidence type="ECO:0000256" key="10">
    <source>
        <dbReference type="ARBA" id="ARBA00022982"/>
    </source>
</evidence>
<evidence type="ECO:0000256" key="15">
    <source>
        <dbReference type="ARBA" id="ARBA00025834"/>
    </source>
</evidence>
<evidence type="ECO:0000256" key="9">
    <source>
        <dbReference type="ARBA" id="ARBA00022729"/>
    </source>
</evidence>
<accession>A0A514CPJ0</accession>
<keyword evidence="5 17" id="KW-0602">Photosynthesis</keyword>
<sequence precursor="true">MKFYNWSKMKVSISNFLTTTFLLLILNTQNANAFPIYAQQAYANPREANGRIACANCHLAAKPTEIETPQAVLPNSVFEAEVKIPYDLNSKQVLGSGAKGGLNVGAVVILPEGFKLAPTNRLSDEIKQKNKGVYISAYSAKAENILVVGPISGDKHQEITFPVLAPDPATNSEVFFLKYPIYVGANRGRGQVNPTGDKTNNNAIISTVAGQVSDISTLDKGITAVTIKTAAGADVIYNVPKGLELAVSKGNYVKVDTLISKDPNVGGFGQSETEITLQSPARIYGYMLVTLFIILTQIFLVIKKKQFEKVQAAEMNF</sequence>
<feature type="binding site" description="covalent" evidence="17 18">
    <location>
        <position position="54"/>
    </location>
    <ligand>
        <name>heme</name>
        <dbReference type="ChEBI" id="CHEBI:30413"/>
    </ligand>
</feature>
<keyword evidence="4 17" id="KW-0813">Transport</keyword>
<dbReference type="SUPFAM" id="SSF103431">
    <property type="entry name" value="Cytochrome f subunit of the cytochrome b6f complex, transmembrane anchor"/>
    <property type="match status" value="1"/>
</dbReference>
<dbReference type="Gene3D" id="1.20.5.700">
    <property type="entry name" value="Single helix bin"/>
    <property type="match status" value="1"/>
</dbReference>
<feature type="binding site" description="axial binding residue" evidence="17 18">
    <location>
        <position position="58"/>
    </location>
    <ligand>
        <name>heme</name>
        <dbReference type="ChEBI" id="CHEBI:30413"/>
    </ligand>
    <ligandPart>
        <name>Fe</name>
        <dbReference type="ChEBI" id="CHEBI:18248"/>
    </ligandPart>
</feature>
<dbReference type="GO" id="GO:0009055">
    <property type="term" value="F:electron transfer activity"/>
    <property type="evidence" value="ECO:0007669"/>
    <property type="project" value="UniProtKB-UniRule"/>
</dbReference>
<dbReference type="GO" id="GO:0009535">
    <property type="term" value="C:chloroplast thylakoid membrane"/>
    <property type="evidence" value="ECO:0007669"/>
    <property type="project" value="UniProtKB-SubCell"/>
</dbReference>
<name>A0A514CPJ0_9STRA</name>
<feature type="domain" description="Cytochrome f large" evidence="19">
    <location>
        <begin position="34"/>
        <end position="188"/>
    </location>
</feature>
<organism evidence="20">
    <name type="scientific">Octactis speculum</name>
    <dbReference type="NCBI Taxonomy" id="3111310"/>
    <lineage>
        <taxon>Eukaryota</taxon>
        <taxon>Sar</taxon>
        <taxon>Stramenopiles</taxon>
        <taxon>Ochrophyta</taxon>
        <taxon>Dictyochophyceae</taxon>
        <taxon>Dictyochales</taxon>
        <taxon>Dictyochaceae</taxon>
        <taxon>Octactis</taxon>
    </lineage>
</organism>
<dbReference type="SUPFAM" id="SSF49441">
    <property type="entry name" value="Cytochrome f, large domain"/>
    <property type="match status" value="1"/>
</dbReference>
<keyword evidence="10 17" id="KW-0249">Electron transport</keyword>
<dbReference type="RefSeq" id="YP_009677064.1">
    <property type="nucleotide sequence ID" value="NC_043929.1"/>
</dbReference>
<dbReference type="Gene3D" id="2.60.40.830">
    <property type="entry name" value="Cytochrome f large domain"/>
    <property type="match status" value="1"/>
</dbReference>
<dbReference type="InterPro" id="IPR011054">
    <property type="entry name" value="Rudment_hybrid_motif"/>
</dbReference>
<gene>
    <name evidence="17 20" type="primary">petA</name>
</gene>
<dbReference type="AlphaFoldDB" id="A0A514CPJ0"/>
<evidence type="ECO:0000256" key="12">
    <source>
        <dbReference type="ARBA" id="ARBA00023004"/>
    </source>
</evidence>
<dbReference type="GeneID" id="40868918"/>
<comment type="function">
    <text evidence="1 17">Component of the cytochrome b6-f complex, which mediates electron transfer between photosystem II (PSII) and photosystem I (PSI), cyclic electron flow around PSI, and state transitions.</text>
</comment>
<evidence type="ECO:0000256" key="11">
    <source>
        <dbReference type="ARBA" id="ARBA00022989"/>
    </source>
</evidence>
<feature type="transmembrane region" description="Helical" evidence="17">
    <location>
        <begin position="283"/>
        <end position="302"/>
    </location>
</feature>
<dbReference type="GO" id="GO:0020037">
    <property type="term" value="F:heme binding"/>
    <property type="evidence" value="ECO:0007669"/>
    <property type="project" value="InterPro"/>
</dbReference>
<comment type="subcellular location">
    <subcellularLocation>
        <location evidence="16">Plastid thylakoid membrane</location>
        <topology evidence="16">Single-pass membrane protein</topology>
    </subcellularLocation>
    <subcellularLocation>
        <location evidence="17">Plastid</location>
        <location evidence="17">Chloroplast thylakoid membrane</location>
        <topology evidence="17">Single-pass membrane protein</topology>
    </subcellularLocation>
</comment>
<proteinExistence type="inferred from homology"/>
<comment type="cofactor">
    <cofactor evidence="17 18">
        <name>heme</name>
        <dbReference type="ChEBI" id="CHEBI:30413"/>
    </cofactor>
    <text evidence="17 18">Binds 1 heme group covalently.</text>
</comment>
<evidence type="ECO:0000256" key="13">
    <source>
        <dbReference type="ARBA" id="ARBA00023078"/>
    </source>
</evidence>
<dbReference type="PANTHER" id="PTHR33288">
    <property type="match status" value="1"/>
</dbReference>
<reference evidence="20" key="1">
    <citation type="submission" date="2019-02" db="EMBL/GenBank/DDBJ databases">
        <title>Dictyochophyceae plastid genomes reveal unusual variability of their organisation.</title>
        <authorList>
            <person name="Han K.Y."/>
            <person name="Maciszewski K."/>
            <person name="Graf L."/>
            <person name="Andersen R.A."/>
            <person name="Karnkowska A."/>
            <person name="Yoon H.S."/>
        </authorList>
    </citation>
    <scope>NUCLEOTIDE SEQUENCE</scope>
</reference>
<keyword evidence="6 17" id="KW-0349">Heme</keyword>
<keyword evidence="20" id="KW-0150">Chloroplast</keyword>
<keyword evidence="9 17" id="KW-0732">Signal</keyword>
<evidence type="ECO:0000256" key="16">
    <source>
        <dbReference type="ARBA" id="ARBA00046266"/>
    </source>
</evidence>
<dbReference type="InterPro" id="IPR024094">
    <property type="entry name" value="Cyt_f_lg_dom"/>
</dbReference>
<evidence type="ECO:0000256" key="14">
    <source>
        <dbReference type="ARBA" id="ARBA00023136"/>
    </source>
</evidence>
<keyword evidence="11 17" id="KW-1133">Transmembrane helix</keyword>
<evidence type="ECO:0000259" key="19">
    <source>
        <dbReference type="Pfam" id="PF16639"/>
    </source>
</evidence>
<feature type="binding site" description="covalent" evidence="17 18">
    <location>
        <position position="57"/>
    </location>
    <ligand>
        <name>heme</name>
        <dbReference type="ChEBI" id="CHEBI:30413"/>
    </ligand>
</feature>
<evidence type="ECO:0000256" key="7">
    <source>
        <dbReference type="ARBA" id="ARBA00022692"/>
    </source>
</evidence>